<evidence type="ECO:0000259" key="19">
    <source>
        <dbReference type="Pfam" id="PF06664"/>
    </source>
</evidence>
<comment type="similarity">
    <text evidence="4">Belongs to the wntless family.</text>
</comment>
<keyword evidence="7" id="KW-0879">Wnt signaling pathway</keyword>
<keyword evidence="12" id="KW-0628">Postsynaptic cell membrane</keyword>
<keyword evidence="12" id="KW-0770">Synapse</keyword>
<evidence type="ECO:0000256" key="18">
    <source>
        <dbReference type="SAM" id="Phobius"/>
    </source>
</evidence>
<evidence type="ECO:0000256" key="1">
    <source>
        <dbReference type="ARBA" id="ARBA00004337"/>
    </source>
</evidence>
<proteinExistence type="inferred from homology"/>
<evidence type="ECO:0000256" key="10">
    <source>
        <dbReference type="ARBA" id="ARBA00023034"/>
    </source>
</evidence>
<evidence type="ECO:0000256" key="15">
    <source>
        <dbReference type="ARBA" id="ARBA00025880"/>
    </source>
</evidence>
<reference evidence="21 22" key="1">
    <citation type="submission" date="2024-08" db="EMBL/GenBank/DDBJ databases">
        <authorList>
            <person name="Cucini C."/>
            <person name="Frati F."/>
        </authorList>
    </citation>
    <scope>NUCLEOTIDE SEQUENCE [LARGE SCALE GENOMIC DNA]</scope>
</reference>
<evidence type="ECO:0000256" key="3">
    <source>
        <dbReference type="ARBA" id="ARBA00004653"/>
    </source>
</evidence>
<evidence type="ECO:0000256" key="9">
    <source>
        <dbReference type="ARBA" id="ARBA00022989"/>
    </source>
</evidence>
<evidence type="ECO:0000256" key="8">
    <source>
        <dbReference type="ARBA" id="ARBA00022692"/>
    </source>
</evidence>
<evidence type="ECO:0000256" key="4">
    <source>
        <dbReference type="ARBA" id="ARBA00008148"/>
    </source>
</evidence>
<dbReference type="InterPro" id="IPR047843">
    <property type="entry name" value="WLS-like_TM"/>
</dbReference>
<keyword evidence="6" id="KW-0217">Developmental protein</keyword>
<evidence type="ECO:0000256" key="2">
    <source>
        <dbReference type="ARBA" id="ARBA00004477"/>
    </source>
</evidence>
<sequence>MAGTVLENLSGRKLFVLTSILVICQIVCFLIGGLIAPAPSRATTMLATKCLDPEANRNKWLYPRGPASKTCRVIEHLESDNPFTADNIVFAFQIPFAKENVILDYTRWQQNLIGILQLEIRYSKESPVVPDAQLMIDARLAYRNDNETEWKLYAESMEVRTLDCEIDEPKEGYNYNCGLIPLFELGSLHHDFYLINIRLPAPAHQIYNKGIGILEDIHLVTIHQNGGFTKVWFSLKTIFTPLVLFVLVWYWQRVKAQGRPPALLEKLILFLGVAIEFLNLPIEWLTLFIDMPYMLLIGDIRQGIFYAALLSFWLVFTGEHLMESSGDKNTLHTYWKHLSAVAVGCVALFLFDLCERGAHVANPFYSLWATPVGTRLALGLIIAAGISASLYFIFLSWMVWRVFRNISAKRTALPAMSAVRRMHYQGIIYRFKFLMLTTLACAAMTVIGFILGQVTEDKWKWDGEVDIEYTSAFYTGVYGMWNIYAMALLSLYAPSHKRWPPERDPYANTNSGTEEIEFTRLEPDTSEISALASFAKKVAAD</sequence>
<evidence type="ECO:0000313" key="22">
    <source>
        <dbReference type="Proteomes" id="UP001642540"/>
    </source>
</evidence>
<keyword evidence="10" id="KW-0333">Golgi apparatus</keyword>
<dbReference type="PANTHER" id="PTHR13449">
    <property type="entry name" value="INTEGRAL MEMBRANE PROTEIN GPR177"/>
    <property type="match status" value="1"/>
</dbReference>
<feature type="transmembrane region" description="Helical" evidence="18">
    <location>
        <begin position="263"/>
        <end position="284"/>
    </location>
</feature>
<organism evidence="21 22">
    <name type="scientific">Orchesella dallaii</name>
    <dbReference type="NCBI Taxonomy" id="48710"/>
    <lineage>
        <taxon>Eukaryota</taxon>
        <taxon>Metazoa</taxon>
        <taxon>Ecdysozoa</taxon>
        <taxon>Arthropoda</taxon>
        <taxon>Hexapoda</taxon>
        <taxon>Collembola</taxon>
        <taxon>Entomobryomorpha</taxon>
        <taxon>Entomobryoidea</taxon>
        <taxon>Orchesellidae</taxon>
        <taxon>Orchesellinae</taxon>
        <taxon>Orchesella</taxon>
    </lineage>
</organism>
<feature type="domain" description="Wntless GOLD" evidence="20">
    <location>
        <begin position="48"/>
        <end position="224"/>
    </location>
</feature>
<name>A0ABP1PUE9_9HEXA</name>
<evidence type="ECO:0000256" key="12">
    <source>
        <dbReference type="ARBA" id="ARBA00023257"/>
    </source>
</evidence>
<evidence type="ECO:0000256" key="13">
    <source>
        <dbReference type="ARBA" id="ARBA00023273"/>
    </source>
</evidence>
<keyword evidence="9 18" id="KW-1133">Transmembrane helix</keyword>
<feature type="transmembrane region" description="Helical" evidence="18">
    <location>
        <begin position="304"/>
        <end position="322"/>
    </location>
</feature>
<evidence type="ECO:0000256" key="16">
    <source>
        <dbReference type="ARBA" id="ARBA00034104"/>
    </source>
</evidence>
<evidence type="ECO:0000256" key="7">
    <source>
        <dbReference type="ARBA" id="ARBA00022687"/>
    </source>
</evidence>
<evidence type="ECO:0000259" key="20">
    <source>
        <dbReference type="Pfam" id="PF21883"/>
    </source>
</evidence>
<evidence type="ECO:0000256" key="17">
    <source>
        <dbReference type="ARBA" id="ARBA00034107"/>
    </source>
</evidence>
<feature type="transmembrane region" description="Helical" evidence="18">
    <location>
        <begin position="472"/>
        <end position="493"/>
    </location>
</feature>
<comment type="function">
    <text evidence="14">A segment polarity gene required for wingless (wg)-dependent patterning processes, acting in both wg-sending cells and wg-target cells. In non-neuronal cells wls directs wg secretion. The wls traffic loop encompasses the Golgi, the cell surface, an endocytic compartment and a retrograde route leading back to the Golgi, and involves clathrin-mediated endocytosis and the retromer complex (a conserved protein complex consisting of Vps35 and Vps26). In neuronal cells (the larval motorneuron NMJ), the wg signal moves across the synapse via the release of wls-containing exosome-like vesicles. Postsynaptic wls is required for the trafficking of fz2 through the fz2-interacting protein Grip.</text>
</comment>
<feature type="transmembrane region" description="Helical" evidence="18">
    <location>
        <begin position="376"/>
        <end position="400"/>
    </location>
</feature>
<dbReference type="Proteomes" id="UP001642540">
    <property type="component" value="Unassembled WGS sequence"/>
</dbReference>
<evidence type="ECO:0000256" key="5">
    <source>
        <dbReference type="ARBA" id="ARBA00015887"/>
    </source>
</evidence>
<feature type="transmembrane region" description="Helical" evidence="18">
    <location>
        <begin position="231"/>
        <end position="251"/>
    </location>
</feature>
<gene>
    <name evidence="21" type="ORF">ODALV1_LOCUS3937</name>
</gene>
<comment type="subunit">
    <text evidence="15">Interacts with wg; in the Golgi. Interacts with Vps35, a component of the retromer complex; wls stability is regulated by Vps35.</text>
</comment>
<comment type="subcellular location">
    <subcellularLocation>
        <location evidence="2">Endoplasmic reticulum membrane</location>
        <topology evidence="2">Multi-pass membrane protein</topology>
    </subcellularLocation>
    <subcellularLocation>
        <location evidence="1">Endosome membrane</location>
        <topology evidence="1">Multi-pass membrane protein</topology>
    </subcellularLocation>
    <subcellularLocation>
        <location evidence="3">Golgi apparatus membrane</location>
        <topology evidence="3">Multi-pass membrane protein</topology>
    </subcellularLocation>
    <subcellularLocation>
        <location evidence="16">Postsynaptic cell membrane</location>
        <topology evidence="16">Multi-pass membrane protein</topology>
    </subcellularLocation>
    <subcellularLocation>
        <location evidence="17">Presynaptic cell membrane</location>
        <topology evidence="17">Multi-pass membrane protein</topology>
    </subcellularLocation>
</comment>
<feature type="transmembrane region" description="Helical" evidence="18">
    <location>
        <begin position="14"/>
        <end position="36"/>
    </location>
</feature>
<evidence type="ECO:0000256" key="14">
    <source>
        <dbReference type="ARBA" id="ARBA00025339"/>
    </source>
</evidence>
<dbReference type="Pfam" id="PF06664">
    <property type="entry name" value="WLS-like_TM"/>
    <property type="match status" value="1"/>
</dbReference>
<accession>A0ABP1PUE9</accession>
<dbReference type="Pfam" id="PF21883">
    <property type="entry name" value="WLS_GOLD"/>
    <property type="match status" value="1"/>
</dbReference>
<dbReference type="InterPro" id="IPR053936">
    <property type="entry name" value="WLS_GOLD"/>
</dbReference>
<dbReference type="InterPro" id="IPR009551">
    <property type="entry name" value="Wntless"/>
</dbReference>
<evidence type="ECO:0000313" key="21">
    <source>
        <dbReference type="EMBL" id="CAL8077858.1"/>
    </source>
</evidence>
<dbReference type="EMBL" id="CAXLJM020000013">
    <property type="protein sequence ID" value="CAL8077858.1"/>
    <property type="molecule type" value="Genomic_DNA"/>
</dbReference>
<feature type="transmembrane region" description="Helical" evidence="18">
    <location>
        <begin position="431"/>
        <end position="452"/>
    </location>
</feature>
<feature type="domain" description="Wntless-like transmembrane" evidence="19">
    <location>
        <begin position="225"/>
        <end position="496"/>
    </location>
</feature>
<keyword evidence="22" id="KW-1185">Reference proteome</keyword>
<dbReference type="PANTHER" id="PTHR13449:SF2">
    <property type="entry name" value="PROTEIN WNTLESS HOMOLOG"/>
    <property type="match status" value="1"/>
</dbReference>
<comment type="caution">
    <text evidence="21">The sequence shown here is derived from an EMBL/GenBank/DDBJ whole genome shotgun (WGS) entry which is preliminary data.</text>
</comment>
<keyword evidence="13" id="KW-0966">Cell projection</keyword>
<protein>
    <recommendedName>
        <fullName evidence="5">Protein wntless</fullName>
    </recommendedName>
</protein>
<keyword evidence="8 18" id="KW-0812">Transmembrane</keyword>
<keyword evidence="11 18" id="KW-0472">Membrane</keyword>
<evidence type="ECO:0000256" key="6">
    <source>
        <dbReference type="ARBA" id="ARBA00022473"/>
    </source>
</evidence>
<evidence type="ECO:0000256" key="11">
    <source>
        <dbReference type="ARBA" id="ARBA00023136"/>
    </source>
</evidence>